<organism evidence="2 3">
    <name type="scientific">Flavobacterium beibuense F44-8</name>
    <dbReference type="NCBI Taxonomy" id="1406840"/>
    <lineage>
        <taxon>Bacteria</taxon>
        <taxon>Pseudomonadati</taxon>
        <taxon>Bacteroidota</taxon>
        <taxon>Flavobacteriia</taxon>
        <taxon>Flavobacteriales</taxon>
        <taxon>Flavobacteriaceae</taxon>
        <taxon>Flavobacterium</taxon>
    </lineage>
</organism>
<reference evidence="2 3" key="1">
    <citation type="submission" date="2013-09" db="EMBL/GenBank/DDBJ databases">
        <authorList>
            <person name="Zeng Z."/>
            <person name="Chen C."/>
        </authorList>
    </citation>
    <scope>NUCLEOTIDE SEQUENCE [LARGE SCALE GENOMIC DNA]</scope>
    <source>
        <strain evidence="2 3">F44-8</strain>
    </source>
</reference>
<evidence type="ECO:0000256" key="1">
    <source>
        <dbReference type="SAM" id="Phobius"/>
    </source>
</evidence>
<feature type="transmembrane region" description="Helical" evidence="1">
    <location>
        <begin position="12"/>
        <end position="30"/>
    </location>
</feature>
<evidence type="ECO:0008006" key="4">
    <source>
        <dbReference type="Google" id="ProtNLM"/>
    </source>
</evidence>
<feature type="transmembrane region" description="Helical" evidence="1">
    <location>
        <begin position="42"/>
        <end position="63"/>
    </location>
</feature>
<keyword evidence="1" id="KW-0812">Transmembrane</keyword>
<protein>
    <recommendedName>
        <fullName evidence="4">DUF4199 domain-containing protein</fullName>
    </recommendedName>
</protein>
<dbReference type="AlphaFoldDB" id="A0A0A2LYQ9"/>
<dbReference type="InterPro" id="IPR025250">
    <property type="entry name" value="DUF4199"/>
</dbReference>
<dbReference type="STRING" id="1406840.Q763_01745"/>
<dbReference type="Pfam" id="PF13858">
    <property type="entry name" value="DUF4199"/>
    <property type="match status" value="1"/>
</dbReference>
<dbReference type="RefSeq" id="WP_035130457.1">
    <property type="nucleotide sequence ID" value="NZ_JRLV01000001.1"/>
</dbReference>
<comment type="caution">
    <text evidence="2">The sequence shown here is derived from an EMBL/GenBank/DDBJ whole genome shotgun (WGS) entry which is preliminary data.</text>
</comment>
<dbReference type="eggNOG" id="ENOG5030DDE">
    <property type="taxonomic scope" value="Bacteria"/>
</dbReference>
<name>A0A0A2LYQ9_9FLAO</name>
<proteinExistence type="predicted"/>
<evidence type="ECO:0000313" key="2">
    <source>
        <dbReference type="EMBL" id="KGO84491.1"/>
    </source>
</evidence>
<keyword evidence="1" id="KW-0472">Membrane</keyword>
<dbReference type="EMBL" id="JRLV01000001">
    <property type="protein sequence ID" value="KGO84491.1"/>
    <property type="molecule type" value="Genomic_DNA"/>
</dbReference>
<evidence type="ECO:0000313" key="3">
    <source>
        <dbReference type="Proteomes" id="UP000030129"/>
    </source>
</evidence>
<keyword evidence="1" id="KW-1133">Transmembrane helix</keyword>
<sequence length="176" mass="19040">MTEAIKKNGVNFGIILGILLIALITIQYTVDINLFVNPWINIIKMMLFIVLGIIAIAKAKAALKGFISFKEAFTAYFLTIVIGSLGSTLFVILLFNVIDPSAKTTVMDLIIESTAKTLQSFGSSTEDIKKMVDEMEKADSFGVASQLKGLAISILGYSVVGLICAAAFKKNPTHEQ</sequence>
<accession>A0A0A2LYQ9</accession>
<feature type="transmembrane region" description="Helical" evidence="1">
    <location>
        <begin position="150"/>
        <end position="168"/>
    </location>
</feature>
<keyword evidence="3" id="KW-1185">Reference proteome</keyword>
<gene>
    <name evidence="2" type="ORF">Q763_01745</name>
</gene>
<dbReference type="Proteomes" id="UP000030129">
    <property type="component" value="Unassembled WGS sequence"/>
</dbReference>
<feature type="transmembrane region" description="Helical" evidence="1">
    <location>
        <begin position="75"/>
        <end position="98"/>
    </location>
</feature>